<dbReference type="InterPro" id="IPR022059">
    <property type="entry name" value="DUF3615"/>
</dbReference>
<dbReference type="Gramene" id="AET2Gv20287300.15">
    <property type="protein sequence ID" value="AET2Gv20287300.15"/>
    <property type="gene ID" value="AET2Gv20287300"/>
</dbReference>
<accession>A0A453AWY8</accession>
<reference evidence="3" key="1">
    <citation type="journal article" date="2014" name="Science">
        <title>Ancient hybridizations among the ancestral genomes of bread wheat.</title>
        <authorList>
            <consortium name="International Wheat Genome Sequencing Consortium,"/>
            <person name="Marcussen T."/>
            <person name="Sandve S.R."/>
            <person name="Heier L."/>
            <person name="Spannagl M."/>
            <person name="Pfeifer M."/>
            <person name="Jakobsen K.S."/>
            <person name="Wulff B.B."/>
            <person name="Steuernagel B."/>
            <person name="Mayer K.F."/>
            <person name="Olsen O.A."/>
        </authorList>
    </citation>
    <scope>NUCLEOTIDE SEQUENCE [LARGE SCALE GENOMIC DNA]</scope>
    <source>
        <strain evidence="3">cv. AL8/78</strain>
    </source>
</reference>
<evidence type="ECO:0000313" key="3">
    <source>
        <dbReference type="Proteomes" id="UP000015105"/>
    </source>
</evidence>
<reference evidence="2" key="4">
    <citation type="submission" date="2019-03" db="UniProtKB">
        <authorList>
            <consortium name="EnsemblPlants"/>
        </authorList>
    </citation>
    <scope>IDENTIFICATION</scope>
</reference>
<evidence type="ECO:0000313" key="2">
    <source>
        <dbReference type="EnsemblPlants" id="AET2Gv20287300.15"/>
    </source>
</evidence>
<proteinExistence type="predicted"/>
<dbReference type="AlphaFoldDB" id="A0A453AWY8"/>
<dbReference type="EnsemblPlants" id="AET2Gv20287300.15">
    <property type="protein sequence ID" value="AET2Gv20287300.15"/>
    <property type="gene ID" value="AET2Gv20287300"/>
</dbReference>
<dbReference type="PANTHER" id="PTHR33120:SF57">
    <property type="entry name" value="PIR2-LIKE HELICAL DOMAIN-CONTAINING PROTEIN"/>
    <property type="match status" value="1"/>
</dbReference>
<reference evidence="3" key="2">
    <citation type="journal article" date="2017" name="Nat. Plants">
        <title>The Aegilops tauschii genome reveals multiple impacts of transposons.</title>
        <authorList>
            <person name="Zhao G."/>
            <person name="Zou C."/>
            <person name="Li K."/>
            <person name="Wang K."/>
            <person name="Li T."/>
            <person name="Gao L."/>
            <person name="Zhang X."/>
            <person name="Wang H."/>
            <person name="Yang Z."/>
            <person name="Liu X."/>
            <person name="Jiang W."/>
            <person name="Mao L."/>
            <person name="Kong X."/>
            <person name="Jiao Y."/>
            <person name="Jia J."/>
        </authorList>
    </citation>
    <scope>NUCLEOTIDE SEQUENCE [LARGE SCALE GENOMIC DNA]</scope>
    <source>
        <strain evidence="3">cv. AL8/78</strain>
    </source>
</reference>
<dbReference type="PANTHER" id="PTHR33120">
    <property type="entry name" value="EXPRESSED PROTEIN-RELATED"/>
    <property type="match status" value="1"/>
</dbReference>
<reference evidence="2" key="3">
    <citation type="journal article" date="2017" name="Nature">
        <title>Genome sequence of the progenitor of the wheat D genome Aegilops tauschii.</title>
        <authorList>
            <person name="Luo M.C."/>
            <person name="Gu Y.Q."/>
            <person name="Puiu D."/>
            <person name="Wang H."/>
            <person name="Twardziok S.O."/>
            <person name="Deal K.R."/>
            <person name="Huo N."/>
            <person name="Zhu T."/>
            <person name="Wang L."/>
            <person name="Wang Y."/>
            <person name="McGuire P.E."/>
            <person name="Liu S."/>
            <person name="Long H."/>
            <person name="Ramasamy R.K."/>
            <person name="Rodriguez J.C."/>
            <person name="Van S.L."/>
            <person name="Yuan L."/>
            <person name="Wang Z."/>
            <person name="Xia Z."/>
            <person name="Xiao L."/>
            <person name="Anderson O.D."/>
            <person name="Ouyang S."/>
            <person name="Liang Y."/>
            <person name="Zimin A.V."/>
            <person name="Pertea G."/>
            <person name="Qi P."/>
            <person name="Bennetzen J.L."/>
            <person name="Dai X."/>
            <person name="Dawson M.W."/>
            <person name="Muller H.G."/>
            <person name="Kugler K."/>
            <person name="Rivarola-Duarte L."/>
            <person name="Spannagl M."/>
            <person name="Mayer K.F.X."/>
            <person name="Lu F.H."/>
            <person name="Bevan M.W."/>
            <person name="Leroy P."/>
            <person name="Li P."/>
            <person name="You F.M."/>
            <person name="Sun Q."/>
            <person name="Liu Z."/>
            <person name="Lyons E."/>
            <person name="Wicker T."/>
            <person name="Salzberg S.L."/>
            <person name="Devos K.M."/>
            <person name="Dvorak J."/>
        </authorList>
    </citation>
    <scope>NUCLEOTIDE SEQUENCE [LARGE SCALE GENOMIC DNA]</scope>
    <source>
        <strain evidence="2">cv. AL8/78</strain>
    </source>
</reference>
<protein>
    <recommendedName>
        <fullName evidence="1">DUF3615 domain-containing protein</fullName>
    </recommendedName>
</protein>
<organism evidence="2 3">
    <name type="scientific">Aegilops tauschii subsp. strangulata</name>
    <name type="common">Goatgrass</name>
    <dbReference type="NCBI Taxonomy" id="200361"/>
    <lineage>
        <taxon>Eukaryota</taxon>
        <taxon>Viridiplantae</taxon>
        <taxon>Streptophyta</taxon>
        <taxon>Embryophyta</taxon>
        <taxon>Tracheophyta</taxon>
        <taxon>Spermatophyta</taxon>
        <taxon>Magnoliopsida</taxon>
        <taxon>Liliopsida</taxon>
        <taxon>Poales</taxon>
        <taxon>Poaceae</taxon>
        <taxon>BOP clade</taxon>
        <taxon>Pooideae</taxon>
        <taxon>Triticodae</taxon>
        <taxon>Triticeae</taxon>
        <taxon>Triticinae</taxon>
        <taxon>Aegilops</taxon>
    </lineage>
</organism>
<reference evidence="2" key="5">
    <citation type="journal article" date="2021" name="G3 (Bethesda)">
        <title>Aegilops tauschii genome assembly Aet v5.0 features greater sequence contiguity and improved annotation.</title>
        <authorList>
            <person name="Wang L."/>
            <person name="Zhu T."/>
            <person name="Rodriguez J.C."/>
            <person name="Deal K.R."/>
            <person name="Dubcovsky J."/>
            <person name="McGuire P.E."/>
            <person name="Lux T."/>
            <person name="Spannagl M."/>
            <person name="Mayer K.F.X."/>
            <person name="Baldrich P."/>
            <person name="Meyers B.C."/>
            <person name="Huo N."/>
            <person name="Gu Y.Q."/>
            <person name="Zhou H."/>
            <person name="Devos K.M."/>
            <person name="Bennetzen J.L."/>
            <person name="Unver T."/>
            <person name="Budak H."/>
            <person name="Gulick P.J."/>
            <person name="Galiba G."/>
            <person name="Kalapos B."/>
            <person name="Nelson D.R."/>
            <person name="Li P."/>
            <person name="You F.M."/>
            <person name="Luo M.C."/>
            <person name="Dvorak J."/>
        </authorList>
    </citation>
    <scope>NUCLEOTIDE SEQUENCE [LARGE SCALE GENOMIC DNA]</scope>
    <source>
        <strain evidence="2">cv. AL8/78</strain>
    </source>
</reference>
<name>A0A453AWY8_AEGTS</name>
<feature type="domain" description="DUF3615" evidence="1">
    <location>
        <begin position="30"/>
        <end position="103"/>
    </location>
</feature>
<evidence type="ECO:0000259" key="1">
    <source>
        <dbReference type="Pfam" id="PF12274"/>
    </source>
</evidence>
<keyword evidence="3" id="KW-1185">Reference proteome</keyword>
<dbReference type="Proteomes" id="UP000015105">
    <property type="component" value="Chromosome 2D"/>
</dbReference>
<sequence length="115" mass="12606">CSPPAPALGWQQGCKPARRPAFRPICGLERVPKYELHLICGVNKYVDGPVYTGPFTRIYHYSHINFLATKSAGAPPTLFFAECRNDGTQTQEMGWCCPVDVPSPGTGMRSFSLAT</sequence>
<dbReference type="Pfam" id="PF12274">
    <property type="entry name" value="DUF3615"/>
    <property type="match status" value="1"/>
</dbReference>